<dbReference type="InterPro" id="IPR007627">
    <property type="entry name" value="RNA_pol_sigma70_r2"/>
</dbReference>
<dbReference type="EMBL" id="QTJV01000001">
    <property type="protein sequence ID" value="RFM36896.1"/>
    <property type="molecule type" value="Genomic_DNA"/>
</dbReference>
<dbReference type="InterPro" id="IPR013325">
    <property type="entry name" value="RNA_pol_sigma_r2"/>
</dbReference>
<dbReference type="PANTHER" id="PTHR43133">
    <property type="entry name" value="RNA POLYMERASE ECF-TYPE SIGMA FACTO"/>
    <property type="match status" value="1"/>
</dbReference>
<evidence type="ECO:0000259" key="6">
    <source>
        <dbReference type="Pfam" id="PF08281"/>
    </source>
</evidence>
<keyword evidence="4" id="KW-0804">Transcription</keyword>
<dbReference type="Proteomes" id="UP000261174">
    <property type="component" value="Unassembled WGS sequence"/>
</dbReference>
<dbReference type="AlphaFoldDB" id="A0A3E1P9M4"/>
<evidence type="ECO:0000259" key="5">
    <source>
        <dbReference type="Pfam" id="PF04542"/>
    </source>
</evidence>
<dbReference type="SUPFAM" id="SSF88659">
    <property type="entry name" value="Sigma3 and sigma4 domains of RNA polymerase sigma factors"/>
    <property type="match status" value="1"/>
</dbReference>
<feature type="domain" description="RNA polymerase sigma factor 70 region 4 type 2" evidence="6">
    <location>
        <begin position="124"/>
        <end position="175"/>
    </location>
</feature>
<dbReference type="Pfam" id="PF04542">
    <property type="entry name" value="Sigma70_r2"/>
    <property type="match status" value="1"/>
</dbReference>
<organism evidence="7 8">
    <name type="scientific">Chitinophaga silvisoli</name>
    <dbReference type="NCBI Taxonomy" id="2291814"/>
    <lineage>
        <taxon>Bacteria</taxon>
        <taxon>Pseudomonadati</taxon>
        <taxon>Bacteroidota</taxon>
        <taxon>Chitinophagia</taxon>
        <taxon>Chitinophagales</taxon>
        <taxon>Chitinophagaceae</taxon>
        <taxon>Chitinophaga</taxon>
    </lineage>
</organism>
<accession>A0A3E1P9M4</accession>
<keyword evidence="2" id="KW-0805">Transcription regulation</keyword>
<dbReference type="Gene3D" id="1.10.10.10">
    <property type="entry name" value="Winged helix-like DNA-binding domain superfamily/Winged helix DNA-binding domain"/>
    <property type="match status" value="1"/>
</dbReference>
<evidence type="ECO:0000313" key="8">
    <source>
        <dbReference type="Proteomes" id="UP000261174"/>
    </source>
</evidence>
<dbReference type="Gene3D" id="1.10.1740.10">
    <property type="match status" value="1"/>
</dbReference>
<dbReference type="InterPro" id="IPR036388">
    <property type="entry name" value="WH-like_DNA-bd_sf"/>
</dbReference>
<sequence length="194" mass="22531">MLSLSGEQSLWDGIRESHVNSLEALYLQYNEELYGYGRKFTSDMHLVEDAVQETFISLWKYRQSLQVKSGYSFYLLKSFRNHLFRLLKSRANTTYTDEQPEFHFEIGMDTRLIAGEEQTILKKKVQEALIQLTSKQREIIYLRFFEGLSFEEIADLMNMQVRGTYKLTARALAALKELMGGATGTILLLTFLRG</sequence>
<name>A0A3E1P9M4_9BACT</name>
<protein>
    <submittedName>
        <fullName evidence="7">Sigma-70 family RNA polymerase sigma factor</fullName>
    </submittedName>
</protein>
<dbReference type="GO" id="GO:0016987">
    <property type="term" value="F:sigma factor activity"/>
    <property type="evidence" value="ECO:0007669"/>
    <property type="project" value="UniProtKB-KW"/>
</dbReference>
<comment type="caution">
    <text evidence="7">The sequence shown here is derived from an EMBL/GenBank/DDBJ whole genome shotgun (WGS) entry which is preliminary data.</text>
</comment>
<evidence type="ECO:0000256" key="3">
    <source>
        <dbReference type="ARBA" id="ARBA00023082"/>
    </source>
</evidence>
<evidence type="ECO:0000313" key="7">
    <source>
        <dbReference type="EMBL" id="RFM36896.1"/>
    </source>
</evidence>
<evidence type="ECO:0000256" key="4">
    <source>
        <dbReference type="ARBA" id="ARBA00023163"/>
    </source>
</evidence>
<dbReference type="GO" id="GO:0003677">
    <property type="term" value="F:DNA binding"/>
    <property type="evidence" value="ECO:0007669"/>
    <property type="project" value="InterPro"/>
</dbReference>
<dbReference type="InterPro" id="IPR014284">
    <property type="entry name" value="RNA_pol_sigma-70_dom"/>
</dbReference>
<dbReference type="InterPro" id="IPR013324">
    <property type="entry name" value="RNA_pol_sigma_r3/r4-like"/>
</dbReference>
<dbReference type="SUPFAM" id="SSF88946">
    <property type="entry name" value="Sigma2 domain of RNA polymerase sigma factors"/>
    <property type="match status" value="1"/>
</dbReference>
<gene>
    <name evidence="7" type="ORF">DXN04_05210</name>
</gene>
<keyword evidence="8" id="KW-1185">Reference proteome</keyword>
<dbReference type="PANTHER" id="PTHR43133:SF46">
    <property type="entry name" value="RNA POLYMERASE SIGMA-70 FACTOR ECF SUBFAMILY"/>
    <property type="match status" value="1"/>
</dbReference>
<dbReference type="GO" id="GO:0006352">
    <property type="term" value="P:DNA-templated transcription initiation"/>
    <property type="evidence" value="ECO:0007669"/>
    <property type="project" value="InterPro"/>
</dbReference>
<dbReference type="InterPro" id="IPR013249">
    <property type="entry name" value="RNA_pol_sigma70_r4_t2"/>
</dbReference>
<proteinExistence type="inferred from homology"/>
<comment type="similarity">
    <text evidence="1">Belongs to the sigma-70 factor family. ECF subfamily.</text>
</comment>
<dbReference type="Pfam" id="PF08281">
    <property type="entry name" value="Sigma70_r4_2"/>
    <property type="match status" value="1"/>
</dbReference>
<dbReference type="CDD" id="cd06171">
    <property type="entry name" value="Sigma70_r4"/>
    <property type="match status" value="1"/>
</dbReference>
<evidence type="ECO:0000256" key="2">
    <source>
        <dbReference type="ARBA" id="ARBA00023015"/>
    </source>
</evidence>
<dbReference type="NCBIfam" id="TIGR02937">
    <property type="entry name" value="sigma70-ECF"/>
    <property type="match status" value="1"/>
</dbReference>
<evidence type="ECO:0000256" key="1">
    <source>
        <dbReference type="ARBA" id="ARBA00010641"/>
    </source>
</evidence>
<keyword evidence="3" id="KW-0731">Sigma factor</keyword>
<dbReference type="InterPro" id="IPR039425">
    <property type="entry name" value="RNA_pol_sigma-70-like"/>
</dbReference>
<reference evidence="7 8" key="1">
    <citation type="submission" date="2018-08" db="EMBL/GenBank/DDBJ databases">
        <title>Chitinophaga sp. K20C18050901, a novel bacterium isolated from forest soil.</title>
        <authorList>
            <person name="Wang C."/>
        </authorList>
    </citation>
    <scope>NUCLEOTIDE SEQUENCE [LARGE SCALE GENOMIC DNA]</scope>
    <source>
        <strain evidence="7 8">K20C18050901</strain>
    </source>
</reference>
<feature type="domain" description="RNA polymerase sigma-70 region 2" evidence="5">
    <location>
        <begin position="25"/>
        <end position="91"/>
    </location>
</feature>